<name>A0A5N6VIJ9_9EURO</name>
<dbReference type="Proteomes" id="UP000325433">
    <property type="component" value="Unassembled WGS sequence"/>
</dbReference>
<reference evidence="2" key="1">
    <citation type="submission" date="2019-04" db="EMBL/GenBank/DDBJ databases">
        <title>Friends and foes A comparative genomics studyof 23 Aspergillus species from section Flavi.</title>
        <authorList>
            <consortium name="DOE Joint Genome Institute"/>
            <person name="Kjaerbolling I."/>
            <person name="Vesth T."/>
            <person name="Frisvad J.C."/>
            <person name="Nybo J.L."/>
            <person name="Theobald S."/>
            <person name="Kildgaard S."/>
            <person name="Isbrandt T."/>
            <person name="Kuo A."/>
            <person name="Sato A."/>
            <person name="Lyhne E.K."/>
            <person name="Kogle M.E."/>
            <person name="Wiebenga A."/>
            <person name="Kun R.S."/>
            <person name="Lubbers R.J."/>
            <person name="Makela M.R."/>
            <person name="Barry K."/>
            <person name="Chovatia M."/>
            <person name="Clum A."/>
            <person name="Daum C."/>
            <person name="Haridas S."/>
            <person name="He G."/>
            <person name="LaButti K."/>
            <person name="Lipzen A."/>
            <person name="Mondo S."/>
            <person name="Riley R."/>
            <person name="Salamov A."/>
            <person name="Simmons B.A."/>
            <person name="Magnuson J.K."/>
            <person name="Henrissat B."/>
            <person name="Mortensen U.H."/>
            <person name="Larsen T.O."/>
            <person name="Devries R.P."/>
            <person name="Grigoriev I.V."/>
            <person name="Machida M."/>
            <person name="Baker S.E."/>
            <person name="Andersen M.R."/>
        </authorList>
    </citation>
    <scope>NUCLEOTIDE SEQUENCE [LARGE SCALE GENOMIC DNA]</scope>
    <source>
        <strain evidence="2">CBS 130015</strain>
    </source>
</reference>
<organism evidence="1 2">
    <name type="scientific">Aspergillus transmontanensis</name>
    <dbReference type="NCBI Taxonomy" id="1034304"/>
    <lineage>
        <taxon>Eukaryota</taxon>
        <taxon>Fungi</taxon>
        <taxon>Dikarya</taxon>
        <taxon>Ascomycota</taxon>
        <taxon>Pezizomycotina</taxon>
        <taxon>Eurotiomycetes</taxon>
        <taxon>Eurotiomycetidae</taxon>
        <taxon>Eurotiales</taxon>
        <taxon>Aspergillaceae</taxon>
        <taxon>Aspergillus</taxon>
        <taxon>Aspergillus subgen. Circumdati</taxon>
    </lineage>
</organism>
<dbReference type="AlphaFoldDB" id="A0A5N6VIJ9"/>
<accession>A0A5N6VIJ9</accession>
<evidence type="ECO:0000313" key="1">
    <source>
        <dbReference type="EMBL" id="KAE8308327.1"/>
    </source>
</evidence>
<sequence length="54" mass="6055">MATNELHTNYVGYYPLFVWLQNERVQIPNYCKLTINSSLSPASSLVDADPLPGL</sequence>
<protein>
    <submittedName>
        <fullName evidence="1">Uncharacterized protein</fullName>
    </submittedName>
</protein>
<proteinExistence type="predicted"/>
<evidence type="ECO:0000313" key="2">
    <source>
        <dbReference type="Proteomes" id="UP000325433"/>
    </source>
</evidence>
<keyword evidence="2" id="KW-1185">Reference proteome</keyword>
<gene>
    <name evidence="1" type="ORF">BDV41DRAFT_551877</name>
</gene>
<dbReference type="EMBL" id="ML738386">
    <property type="protein sequence ID" value="KAE8308327.1"/>
    <property type="molecule type" value="Genomic_DNA"/>
</dbReference>